<protein>
    <submittedName>
        <fullName evidence="2">Uncharacterized protein</fullName>
    </submittedName>
</protein>
<gene>
    <name evidence="2" type="ORF">M153_12400002057</name>
</gene>
<feature type="coiled-coil region" evidence="1">
    <location>
        <begin position="44"/>
        <end position="78"/>
    </location>
</feature>
<dbReference type="VEuPathDB" id="MicrosporidiaDB:M153_12400002057"/>
<sequence>MEEKKTMSLEEALNERSHNFLYISWKTNDLEECKIKILEIDKLIAKYSAQNDRIEKSITEIDQKISQADKELVDLKKKLF</sequence>
<keyword evidence="3" id="KW-1185">Reference proteome</keyword>
<accession>A0A0R0LV06</accession>
<keyword evidence="1" id="KW-0175">Coiled coil</keyword>
<comment type="caution">
    <text evidence="2">The sequence shown here is derived from an EMBL/GenBank/DDBJ whole genome shotgun (WGS) entry which is preliminary data.</text>
</comment>
<evidence type="ECO:0000313" key="3">
    <source>
        <dbReference type="Proteomes" id="UP000051530"/>
    </source>
</evidence>
<evidence type="ECO:0000256" key="1">
    <source>
        <dbReference type="SAM" id="Coils"/>
    </source>
</evidence>
<proteinExistence type="predicted"/>
<dbReference type="EMBL" id="LGUB01000422">
    <property type="protein sequence ID" value="KRH93241.1"/>
    <property type="molecule type" value="Genomic_DNA"/>
</dbReference>
<dbReference type="AlphaFoldDB" id="A0A0R0LV06"/>
<reference evidence="2 3" key="1">
    <citation type="submission" date="2015-07" db="EMBL/GenBank/DDBJ databases">
        <title>The genome of Pseudoloma neurophilia, a relevant intracellular parasite of the zebrafish.</title>
        <authorList>
            <person name="Ndikumana S."/>
            <person name="Pelin A."/>
            <person name="Sanders J."/>
            <person name="Corradi N."/>
        </authorList>
    </citation>
    <scope>NUCLEOTIDE SEQUENCE [LARGE SCALE GENOMIC DNA]</scope>
    <source>
        <strain evidence="2 3">MK1</strain>
    </source>
</reference>
<name>A0A0R0LV06_9MICR</name>
<dbReference type="Proteomes" id="UP000051530">
    <property type="component" value="Unassembled WGS sequence"/>
</dbReference>
<evidence type="ECO:0000313" key="2">
    <source>
        <dbReference type="EMBL" id="KRH93241.1"/>
    </source>
</evidence>
<organism evidence="2 3">
    <name type="scientific">Pseudoloma neurophilia</name>
    <dbReference type="NCBI Taxonomy" id="146866"/>
    <lineage>
        <taxon>Eukaryota</taxon>
        <taxon>Fungi</taxon>
        <taxon>Fungi incertae sedis</taxon>
        <taxon>Microsporidia</taxon>
        <taxon>Pseudoloma</taxon>
    </lineage>
</organism>